<evidence type="ECO:0000313" key="1">
    <source>
        <dbReference type="EMBL" id="MEQ2257280.1"/>
    </source>
</evidence>
<name>A0ABV0VJ47_9TELE</name>
<reference evidence="1 2" key="1">
    <citation type="submission" date="2021-06" db="EMBL/GenBank/DDBJ databases">
        <authorList>
            <person name="Palmer J.M."/>
        </authorList>
    </citation>
    <scope>NUCLEOTIDE SEQUENCE [LARGE SCALE GENOMIC DNA]</scope>
    <source>
        <strain evidence="2">if_2019</strain>
        <tissue evidence="1">Muscle</tissue>
    </source>
</reference>
<evidence type="ECO:0000313" key="2">
    <source>
        <dbReference type="Proteomes" id="UP001482620"/>
    </source>
</evidence>
<keyword evidence="2" id="KW-1185">Reference proteome</keyword>
<dbReference type="Proteomes" id="UP001482620">
    <property type="component" value="Unassembled WGS sequence"/>
</dbReference>
<protein>
    <submittedName>
        <fullName evidence="1">Uncharacterized protein</fullName>
    </submittedName>
</protein>
<comment type="caution">
    <text evidence="1">The sequence shown here is derived from an EMBL/GenBank/DDBJ whole genome shotgun (WGS) entry which is preliminary data.</text>
</comment>
<organism evidence="1 2">
    <name type="scientific">Ilyodon furcidens</name>
    <name type="common">goldbreast splitfin</name>
    <dbReference type="NCBI Taxonomy" id="33524"/>
    <lineage>
        <taxon>Eukaryota</taxon>
        <taxon>Metazoa</taxon>
        <taxon>Chordata</taxon>
        <taxon>Craniata</taxon>
        <taxon>Vertebrata</taxon>
        <taxon>Euteleostomi</taxon>
        <taxon>Actinopterygii</taxon>
        <taxon>Neopterygii</taxon>
        <taxon>Teleostei</taxon>
        <taxon>Neoteleostei</taxon>
        <taxon>Acanthomorphata</taxon>
        <taxon>Ovalentaria</taxon>
        <taxon>Atherinomorphae</taxon>
        <taxon>Cyprinodontiformes</taxon>
        <taxon>Goodeidae</taxon>
        <taxon>Ilyodon</taxon>
    </lineage>
</organism>
<gene>
    <name evidence="1" type="ORF">ILYODFUR_033144</name>
</gene>
<sequence>MLWSRCLHLTYSMELPITAGLVGNMSEIIFSILDRRFQISLKLSVIGSTTGLPDSSHEKSWIILALTTCKQILLTHWGQKRESDEKMSDGILDKLYQFHFIQFPFTSWLSVT</sequence>
<dbReference type="EMBL" id="JAHRIQ010109832">
    <property type="protein sequence ID" value="MEQ2257280.1"/>
    <property type="molecule type" value="Genomic_DNA"/>
</dbReference>
<accession>A0ABV0VJ47</accession>
<proteinExistence type="predicted"/>